<dbReference type="AlphaFoldDB" id="A0AAE3M8B9"/>
<comment type="caution">
    <text evidence="2">The sequence shown here is derived from an EMBL/GenBank/DDBJ whole genome shotgun (WGS) entry which is preliminary data.</text>
</comment>
<protein>
    <recommendedName>
        <fullName evidence="4">LVIVD repeat-containing protein</fullName>
    </recommendedName>
</protein>
<evidence type="ECO:0000256" key="1">
    <source>
        <dbReference type="SAM" id="SignalP"/>
    </source>
</evidence>
<dbReference type="PROSITE" id="PS51257">
    <property type="entry name" value="PROKAR_LIPOPROTEIN"/>
    <property type="match status" value="1"/>
</dbReference>
<dbReference type="InterPro" id="IPR013211">
    <property type="entry name" value="LVIVD"/>
</dbReference>
<dbReference type="EMBL" id="JAPDPJ010000061">
    <property type="protein sequence ID" value="MCW3788675.1"/>
    <property type="molecule type" value="Genomic_DNA"/>
</dbReference>
<reference evidence="2" key="1">
    <citation type="submission" date="2022-10" db="EMBL/GenBank/DDBJ databases">
        <authorList>
            <person name="Yu W.X."/>
        </authorList>
    </citation>
    <scope>NUCLEOTIDE SEQUENCE</scope>
    <source>
        <strain evidence="2">AAT</strain>
    </source>
</reference>
<keyword evidence="1" id="KW-0732">Signal</keyword>
<evidence type="ECO:0000313" key="3">
    <source>
        <dbReference type="Proteomes" id="UP001209229"/>
    </source>
</evidence>
<proteinExistence type="predicted"/>
<feature type="chain" id="PRO_5042127191" description="LVIVD repeat-containing protein" evidence="1">
    <location>
        <begin position="23"/>
        <end position="421"/>
    </location>
</feature>
<dbReference type="Proteomes" id="UP001209229">
    <property type="component" value="Unassembled WGS sequence"/>
</dbReference>
<accession>A0AAE3M8B9</accession>
<dbReference type="SUPFAM" id="SSF101908">
    <property type="entry name" value="Putative isomerase YbhE"/>
    <property type="match status" value="1"/>
</dbReference>
<evidence type="ECO:0000313" key="2">
    <source>
        <dbReference type="EMBL" id="MCW3788675.1"/>
    </source>
</evidence>
<feature type="signal peptide" evidence="1">
    <location>
        <begin position="1"/>
        <end position="22"/>
    </location>
</feature>
<gene>
    <name evidence="2" type="ORF">OM075_19555</name>
</gene>
<name>A0AAE3M8B9_9BACT</name>
<sequence>MKKRIQYLFLLTIGLVSFSCTNQIEDTYTVNSPEYMSYSDLRSAFSVLPPEDIKKAGKIYFKDDFIFINEYQKGIHVIDNSDPSNPQNVSFIEIPGNVDLAIKGNMLYADSYIDLLTIDISNLNDIKEVDRDEDVFPYIIPDFEGGILGSVDTEKGVIIGYKVSTVTEPVNDNGIYYERFVEWDGIFLAGDASANSVSGSGNGVGGSMARFTLYDHYLYAINNSALNLFDVSDPSNPSFTKNIYISWQIETLFPYNQMLFIGAQSGMYIYSLQDPSSPEFISQFRHATACDPVVVEGDYAYVTLRGGNLCGAIDSELEVIDISNIEAPELLKSYPMENPYGLGIDDEVLFVCDGDDGLKIYNAADPYTISDHQLAHYKDIDAFDVIPIGNVLLMIGEDGLYQYDYSDLENIKLLSHIVVYE</sequence>
<organism evidence="2 3">
    <name type="scientific">Plebeiibacterium sediminum</name>
    <dbReference type="NCBI Taxonomy" id="2992112"/>
    <lineage>
        <taxon>Bacteria</taxon>
        <taxon>Pseudomonadati</taxon>
        <taxon>Bacteroidota</taxon>
        <taxon>Bacteroidia</taxon>
        <taxon>Marinilabiliales</taxon>
        <taxon>Marinilabiliaceae</taxon>
        <taxon>Plebeiibacterium</taxon>
    </lineage>
</organism>
<keyword evidence="3" id="KW-1185">Reference proteome</keyword>
<evidence type="ECO:0008006" key="4">
    <source>
        <dbReference type="Google" id="ProtNLM"/>
    </source>
</evidence>
<dbReference type="RefSeq" id="WP_301192232.1">
    <property type="nucleotide sequence ID" value="NZ_JAPDPJ010000061.1"/>
</dbReference>
<dbReference type="Pfam" id="PF08309">
    <property type="entry name" value="LVIVD"/>
    <property type="match status" value="4"/>
</dbReference>